<dbReference type="GeneID" id="25908105"/>
<proteinExistence type="predicted"/>
<dbReference type="Proteomes" id="UP000054560">
    <property type="component" value="Unassembled WGS sequence"/>
</dbReference>
<sequence>MRPKLVSRADLPRKQALVKPETVLTPKQGRGVGALAPNRRPWKAKVDRNGTQARLWRQMNVIHVTGALTSVMQKQYVAAATAHFQVLKERVERMHKEDELDLVEEHILPRIPDVLAPMNLPVGDIDIDPGRLNKDFQSFDEGPLRALGKEIGVPQACGYRNLQVCADAVPQYHMYNHKDMDAQEVLKVKIGDCNPGGILEKLTKS</sequence>
<protein>
    <submittedName>
        <fullName evidence="1">Uncharacterized protein</fullName>
    </submittedName>
</protein>
<gene>
    <name evidence="1" type="ORF">SARC_07601</name>
</gene>
<dbReference type="EMBL" id="KQ242207">
    <property type="protein sequence ID" value="KNC80035.1"/>
    <property type="molecule type" value="Genomic_DNA"/>
</dbReference>
<reference evidence="1 2" key="1">
    <citation type="submission" date="2011-02" db="EMBL/GenBank/DDBJ databases">
        <title>The Genome Sequence of Sphaeroforma arctica JP610.</title>
        <authorList>
            <consortium name="The Broad Institute Genome Sequencing Platform"/>
            <person name="Russ C."/>
            <person name="Cuomo C."/>
            <person name="Young S.K."/>
            <person name="Zeng Q."/>
            <person name="Gargeya S."/>
            <person name="Alvarado L."/>
            <person name="Berlin A."/>
            <person name="Chapman S.B."/>
            <person name="Chen Z."/>
            <person name="Freedman E."/>
            <person name="Gellesch M."/>
            <person name="Goldberg J."/>
            <person name="Griggs A."/>
            <person name="Gujja S."/>
            <person name="Heilman E."/>
            <person name="Heiman D."/>
            <person name="Howarth C."/>
            <person name="Mehta T."/>
            <person name="Neiman D."/>
            <person name="Pearson M."/>
            <person name="Roberts A."/>
            <person name="Saif S."/>
            <person name="Shea T."/>
            <person name="Shenoy N."/>
            <person name="Sisk P."/>
            <person name="Stolte C."/>
            <person name="Sykes S."/>
            <person name="White J."/>
            <person name="Yandava C."/>
            <person name="Burger G."/>
            <person name="Gray M.W."/>
            <person name="Holland P.W.H."/>
            <person name="King N."/>
            <person name="Lang F.B.F."/>
            <person name="Roger A.J."/>
            <person name="Ruiz-Trillo I."/>
            <person name="Haas B."/>
            <person name="Nusbaum C."/>
            <person name="Birren B."/>
        </authorList>
    </citation>
    <scope>NUCLEOTIDE SEQUENCE [LARGE SCALE GENOMIC DNA]</scope>
    <source>
        <strain evidence="1 2">JP610</strain>
    </source>
</reference>
<keyword evidence="2" id="KW-1185">Reference proteome</keyword>
<dbReference type="AlphaFoldDB" id="A0A0L0FTA3"/>
<organism evidence="1 2">
    <name type="scientific">Sphaeroforma arctica JP610</name>
    <dbReference type="NCBI Taxonomy" id="667725"/>
    <lineage>
        <taxon>Eukaryota</taxon>
        <taxon>Ichthyosporea</taxon>
        <taxon>Ichthyophonida</taxon>
        <taxon>Sphaeroforma</taxon>
    </lineage>
</organism>
<evidence type="ECO:0000313" key="1">
    <source>
        <dbReference type="EMBL" id="KNC80035.1"/>
    </source>
</evidence>
<dbReference type="RefSeq" id="XP_014153937.1">
    <property type="nucleotide sequence ID" value="XM_014298462.1"/>
</dbReference>
<evidence type="ECO:0000313" key="2">
    <source>
        <dbReference type="Proteomes" id="UP000054560"/>
    </source>
</evidence>
<name>A0A0L0FTA3_9EUKA</name>
<accession>A0A0L0FTA3</accession>